<evidence type="ECO:0000313" key="2">
    <source>
        <dbReference type="EMBL" id="EGT45583.1"/>
    </source>
</evidence>
<proteinExistence type="predicted"/>
<sequence length="264" mass="30594">MSSTLAPFIVRKLAGLGSDPRPADLDALHKLLDTVPEERVVSDEEVQVFKNVEKKTLVYQKTFKKATEDLNERTKFTTRFCMLFSLPVLLSIIISGILPKFEVFGVCIFVLSFWPITLIAVVFLFHLYGFDLDFPFPVPVQYEVLKDEDDDWQDTMTSTELHFRQKALVNGWEQLEPEQLERLDSVVLFLSALLINLGHYSIRLLALHQFFRKNSDLFSSPSLFTEPLAIFFVIEFIFSIFMALLFCAPFWVKVYQIITFKKNL</sequence>
<protein>
    <submittedName>
        <fullName evidence="2">Uncharacterized protein</fullName>
    </submittedName>
</protein>
<dbReference type="AlphaFoldDB" id="G0MBW6"/>
<name>G0MBW6_CAEBE</name>
<reference evidence="3" key="1">
    <citation type="submission" date="2011-07" db="EMBL/GenBank/DDBJ databases">
        <authorList>
            <consortium name="Caenorhabditis brenneri Sequencing and Analysis Consortium"/>
            <person name="Wilson R.K."/>
        </authorList>
    </citation>
    <scope>NUCLEOTIDE SEQUENCE [LARGE SCALE GENOMIC DNA]</scope>
    <source>
        <strain evidence="3">PB2801</strain>
    </source>
</reference>
<keyword evidence="1" id="KW-0472">Membrane</keyword>
<feature type="transmembrane region" description="Helical" evidence="1">
    <location>
        <begin position="228"/>
        <end position="252"/>
    </location>
</feature>
<feature type="transmembrane region" description="Helical" evidence="1">
    <location>
        <begin position="103"/>
        <end position="125"/>
    </location>
</feature>
<evidence type="ECO:0000256" key="1">
    <source>
        <dbReference type="SAM" id="Phobius"/>
    </source>
</evidence>
<feature type="transmembrane region" description="Helical" evidence="1">
    <location>
        <begin position="80"/>
        <end position="97"/>
    </location>
</feature>
<evidence type="ECO:0000313" key="3">
    <source>
        <dbReference type="Proteomes" id="UP000008068"/>
    </source>
</evidence>
<keyword evidence="3" id="KW-1185">Reference proteome</keyword>
<dbReference type="Proteomes" id="UP000008068">
    <property type="component" value="Unassembled WGS sequence"/>
</dbReference>
<accession>G0MBW6</accession>
<dbReference type="HOGENOM" id="CLU_063304_0_0_1"/>
<dbReference type="EMBL" id="GL379789">
    <property type="protein sequence ID" value="EGT45583.1"/>
    <property type="molecule type" value="Genomic_DNA"/>
</dbReference>
<keyword evidence="1" id="KW-1133">Transmembrane helix</keyword>
<organism evidence="3">
    <name type="scientific">Caenorhabditis brenneri</name>
    <name type="common">Nematode worm</name>
    <dbReference type="NCBI Taxonomy" id="135651"/>
    <lineage>
        <taxon>Eukaryota</taxon>
        <taxon>Metazoa</taxon>
        <taxon>Ecdysozoa</taxon>
        <taxon>Nematoda</taxon>
        <taxon>Chromadorea</taxon>
        <taxon>Rhabditida</taxon>
        <taxon>Rhabditina</taxon>
        <taxon>Rhabditomorpha</taxon>
        <taxon>Rhabditoidea</taxon>
        <taxon>Rhabditidae</taxon>
        <taxon>Peloderinae</taxon>
        <taxon>Caenorhabditis</taxon>
    </lineage>
</organism>
<gene>
    <name evidence="2" type="ORF">CAEBREN_06928</name>
</gene>
<dbReference type="InParanoid" id="G0MBW6"/>
<keyword evidence="1" id="KW-0812">Transmembrane</keyword>